<dbReference type="Gene3D" id="1.10.357.10">
    <property type="entry name" value="Tetracycline Repressor, domain 2"/>
    <property type="match status" value="1"/>
</dbReference>
<evidence type="ECO:0000313" key="5">
    <source>
        <dbReference type="Proteomes" id="UP000460558"/>
    </source>
</evidence>
<comment type="caution">
    <text evidence="4">The sequence shown here is derived from an EMBL/GenBank/DDBJ whole genome shotgun (WGS) entry which is preliminary data.</text>
</comment>
<dbReference type="SUPFAM" id="SSF46689">
    <property type="entry name" value="Homeodomain-like"/>
    <property type="match status" value="1"/>
</dbReference>
<feature type="non-terminal residue" evidence="4">
    <location>
        <position position="113"/>
    </location>
</feature>
<protein>
    <submittedName>
        <fullName evidence="4">Helix-turn-helix transcriptional regulator</fullName>
    </submittedName>
</protein>
<dbReference type="InterPro" id="IPR050109">
    <property type="entry name" value="HTH-type_TetR-like_transc_reg"/>
</dbReference>
<feature type="domain" description="HTH tetR-type" evidence="3">
    <location>
        <begin position="6"/>
        <end position="66"/>
    </location>
</feature>
<evidence type="ECO:0000256" key="2">
    <source>
        <dbReference type="PROSITE-ProRule" id="PRU00335"/>
    </source>
</evidence>
<proteinExistence type="predicted"/>
<dbReference type="PANTHER" id="PTHR30055">
    <property type="entry name" value="HTH-TYPE TRANSCRIPTIONAL REGULATOR RUTR"/>
    <property type="match status" value="1"/>
</dbReference>
<dbReference type="PROSITE" id="PS50977">
    <property type="entry name" value="HTH_TETR_2"/>
    <property type="match status" value="1"/>
</dbReference>
<gene>
    <name evidence="4" type="ORF">FFZ77_29455</name>
</gene>
<name>A0ABW9P206_9ACTN</name>
<feature type="DNA-binding region" description="H-T-H motif" evidence="2">
    <location>
        <begin position="29"/>
        <end position="48"/>
    </location>
</feature>
<organism evidence="4 5">
    <name type="scientific">Streptomyces katsurahamanus</name>
    <dbReference type="NCBI Taxonomy" id="2577098"/>
    <lineage>
        <taxon>Bacteria</taxon>
        <taxon>Bacillati</taxon>
        <taxon>Actinomycetota</taxon>
        <taxon>Actinomycetes</taxon>
        <taxon>Kitasatosporales</taxon>
        <taxon>Streptomycetaceae</taxon>
        <taxon>Streptomyces</taxon>
    </lineage>
</organism>
<keyword evidence="5" id="KW-1185">Reference proteome</keyword>
<evidence type="ECO:0000259" key="3">
    <source>
        <dbReference type="PROSITE" id="PS50977"/>
    </source>
</evidence>
<dbReference type="InterPro" id="IPR009057">
    <property type="entry name" value="Homeodomain-like_sf"/>
</dbReference>
<accession>A0ABW9P206</accession>
<evidence type="ECO:0000256" key="1">
    <source>
        <dbReference type="ARBA" id="ARBA00023125"/>
    </source>
</evidence>
<dbReference type="PRINTS" id="PR00455">
    <property type="entry name" value="HTHTETR"/>
</dbReference>
<reference evidence="4 5" key="1">
    <citation type="submission" date="2019-06" db="EMBL/GenBank/DDBJ databases">
        <title>Comparative genomics and metabolomics analyses of clavulanic acid producing Streptomyces species provides insight into specialized metabolism and evolution of beta-lactam biosynthetic gene clusters.</title>
        <authorList>
            <person name="Moore M.A."/>
            <person name="Cruz-Morales P."/>
            <person name="Barona Gomez F."/>
            <person name="Kapil T."/>
        </authorList>
    </citation>
    <scope>NUCLEOTIDE SEQUENCE [LARGE SCALE GENOMIC DNA]</scope>
    <source>
        <strain evidence="4 5">T-272</strain>
    </source>
</reference>
<dbReference type="RefSeq" id="WP_153487048.1">
    <property type="nucleotide sequence ID" value="NZ_VDEQ01000342.1"/>
</dbReference>
<sequence>MSEKPLPARERILGAALRLFYEEGVRAVGVDRLIAESGVTKATFYRHFPSKEELVVAYVQSIDRDIRGLVGSIRVQLSAHAAIEAFFSGPGGVGDQLCRPGFRGCPFLNAAAE</sequence>
<dbReference type="Proteomes" id="UP000460558">
    <property type="component" value="Unassembled WGS sequence"/>
</dbReference>
<dbReference type="PANTHER" id="PTHR30055:SF200">
    <property type="entry name" value="HTH-TYPE TRANSCRIPTIONAL REPRESSOR BDCR"/>
    <property type="match status" value="1"/>
</dbReference>
<dbReference type="InterPro" id="IPR001647">
    <property type="entry name" value="HTH_TetR"/>
</dbReference>
<dbReference type="Pfam" id="PF00440">
    <property type="entry name" value="TetR_N"/>
    <property type="match status" value="1"/>
</dbReference>
<dbReference type="EMBL" id="VDEQ01000342">
    <property type="protein sequence ID" value="MQS39558.1"/>
    <property type="molecule type" value="Genomic_DNA"/>
</dbReference>
<keyword evidence="1 2" id="KW-0238">DNA-binding</keyword>
<evidence type="ECO:0000313" key="4">
    <source>
        <dbReference type="EMBL" id="MQS39558.1"/>
    </source>
</evidence>